<dbReference type="Gene3D" id="1.10.10.10">
    <property type="entry name" value="Winged helix-like DNA-binding domain superfamily/Winged helix DNA-binding domain"/>
    <property type="match status" value="1"/>
</dbReference>
<dbReference type="PANTHER" id="PTHR33164">
    <property type="entry name" value="TRANSCRIPTIONAL REGULATOR, MARR FAMILY"/>
    <property type="match status" value="1"/>
</dbReference>
<dbReference type="EMBL" id="FNOK01000025">
    <property type="protein sequence ID" value="SDY35692.1"/>
    <property type="molecule type" value="Genomic_DNA"/>
</dbReference>
<gene>
    <name evidence="2" type="ORF">SAMN05216215_102528</name>
</gene>
<sequence>MAADLPAPGVSFLLTQLGTHAAAKFAARVGELDLTPPQVGMLRMIAAKPGLSQQALAGHLGMLPSKVVAFVDELEGRGLVTRTRSSRDRRVHELALTEEGTELLGDVHAVANEHEADFCRALDQDDRTRLKALLERLANSHGLTPGVHPGYRTIR</sequence>
<keyword evidence="2" id="KW-0238">DNA-binding</keyword>
<dbReference type="AlphaFoldDB" id="A0A1H3J703"/>
<reference evidence="3" key="1">
    <citation type="submission" date="2016-10" db="EMBL/GenBank/DDBJ databases">
        <authorList>
            <person name="Varghese N."/>
            <person name="Submissions S."/>
        </authorList>
    </citation>
    <scope>NUCLEOTIDE SEQUENCE [LARGE SCALE GENOMIC DNA]</scope>
    <source>
        <strain evidence="3">CGMCC 4.3530</strain>
    </source>
</reference>
<organism evidence="2 3">
    <name type="scientific">Saccharopolyspora shandongensis</name>
    <dbReference type="NCBI Taxonomy" id="418495"/>
    <lineage>
        <taxon>Bacteria</taxon>
        <taxon>Bacillati</taxon>
        <taxon>Actinomycetota</taxon>
        <taxon>Actinomycetes</taxon>
        <taxon>Pseudonocardiales</taxon>
        <taxon>Pseudonocardiaceae</taxon>
        <taxon>Saccharopolyspora</taxon>
    </lineage>
</organism>
<name>A0A1H3J703_9PSEU</name>
<dbReference type="GO" id="GO:0003700">
    <property type="term" value="F:DNA-binding transcription factor activity"/>
    <property type="evidence" value="ECO:0007669"/>
    <property type="project" value="InterPro"/>
</dbReference>
<dbReference type="InterPro" id="IPR036388">
    <property type="entry name" value="WH-like_DNA-bd_sf"/>
</dbReference>
<evidence type="ECO:0000313" key="3">
    <source>
        <dbReference type="Proteomes" id="UP000199529"/>
    </source>
</evidence>
<evidence type="ECO:0000313" key="2">
    <source>
        <dbReference type="EMBL" id="SDY35692.1"/>
    </source>
</evidence>
<dbReference type="Proteomes" id="UP000199529">
    <property type="component" value="Unassembled WGS sequence"/>
</dbReference>
<accession>A0A1H3J703</accession>
<keyword evidence="3" id="KW-1185">Reference proteome</keyword>
<dbReference type="InterPro" id="IPR000835">
    <property type="entry name" value="HTH_MarR-typ"/>
</dbReference>
<protein>
    <submittedName>
        <fullName evidence="2">DNA-binding transcriptional regulator, MarR family</fullName>
    </submittedName>
</protein>
<dbReference type="STRING" id="418495.SAMN05216215_102528"/>
<dbReference type="GO" id="GO:0006950">
    <property type="term" value="P:response to stress"/>
    <property type="evidence" value="ECO:0007669"/>
    <property type="project" value="TreeGrafter"/>
</dbReference>
<evidence type="ECO:0000259" key="1">
    <source>
        <dbReference type="PROSITE" id="PS50995"/>
    </source>
</evidence>
<dbReference type="SMART" id="SM00347">
    <property type="entry name" value="HTH_MARR"/>
    <property type="match status" value="1"/>
</dbReference>
<dbReference type="PROSITE" id="PS50995">
    <property type="entry name" value="HTH_MARR_2"/>
    <property type="match status" value="1"/>
</dbReference>
<dbReference type="OrthoDB" id="4462574at2"/>
<dbReference type="RefSeq" id="WP_093269326.1">
    <property type="nucleotide sequence ID" value="NZ_FNOK01000025.1"/>
</dbReference>
<dbReference type="InterPro" id="IPR039422">
    <property type="entry name" value="MarR/SlyA-like"/>
</dbReference>
<dbReference type="InterPro" id="IPR036390">
    <property type="entry name" value="WH_DNA-bd_sf"/>
</dbReference>
<dbReference type="GO" id="GO:0003677">
    <property type="term" value="F:DNA binding"/>
    <property type="evidence" value="ECO:0007669"/>
    <property type="project" value="UniProtKB-KW"/>
</dbReference>
<feature type="domain" description="HTH marR-type" evidence="1">
    <location>
        <begin position="1"/>
        <end position="139"/>
    </location>
</feature>
<dbReference type="SUPFAM" id="SSF46785">
    <property type="entry name" value="Winged helix' DNA-binding domain"/>
    <property type="match status" value="1"/>
</dbReference>
<proteinExistence type="predicted"/>
<dbReference type="PRINTS" id="PR00598">
    <property type="entry name" value="HTHMARR"/>
</dbReference>
<dbReference type="PANTHER" id="PTHR33164:SF89">
    <property type="entry name" value="MARR FAMILY REGULATORY PROTEIN"/>
    <property type="match status" value="1"/>
</dbReference>
<dbReference type="Pfam" id="PF01047">
    <property type="entry name" value="MarR"/>
    <property type="match status" value="1"/>
</dbReference>